<protein>
    <submittedName>
        <fullName evidence="1">Uncharacterized protein</fullName>
    </submittedName>
</protein>
<proteinExistence type="predicted"/>
<evidence type="ECO:0000313" key="2">
    <source>
        <dbReference type="Proteomes" id="UP001732700"/>
    </source>
</evidence>
<evidence type="ECO:0000313" key="1">
    <source>
        <dbReference type="EnsemblPlants" id="AVESA.00010b.r2.7AG1246420.1.CDS"/>
    </source>
</evidence>
<sequence>MGSNSRGSPSREKDHDINVDTDDVDDIYDDGYGYGYDEGGDDCYGDDDDHYGNGRGDEDDEDWAISEHEGEEAGDDAGHDGTIVRQTDSQEEEEEEKAASSEQGKGEHAHRARHTQDTEATSLTMEEAEPPPALAECGIVRGGGEEQPGHGTPNRSRDPTTPATLRRGLAAARARRRAGVATPSPSWKLELDPSPPPRGRGPDTEESPADAAAAAGRRSSGPDTEESPADAAAAAGRRSSSGASARQLGATLWEIQDVIRVAGAGRRIRRRARRGIAASPSHGDNGEDADRPHVSGGCCDLSTPLMEHEKLHKDRCYSRQSLSPASYTSSIGAATINLVSPTRSLNFRDRYRDAGCNLKTSTELLKVLNRIWSLEEQHAVDASAVKGLKLELQNTQARVQELTQERQQYRYEIDSLARQVAEDKMARKNKEQEKLRATLRSLQEELEAERHLRKHSESLHRKLGKELSAMKPAFLKAVKDLEKEQKATRLLEDLCDEFALGIRNYEEEVRVLKQRHVKEYEPKTDKLVVHISEAWLDERIQMQNADARGDSEGKTSITEKLSGEIRSFLHGRRSSNLYSASKHTGNEKGDASLCRQSLESLHLNGATSAPRLAEDDDENSVASDLHCFELNMHGGGMRNNDLAETQRTVTGCTYSPMRRLDFSDGVSVEGSRISTARRCSEKDKVKPSSRKSQLNASTPEISSRNGDRIDPIDEQNETVTTQVLLHDDLLKIKSEAPQHAFLERKSYDHHPWTNQFRERTSLDYQLSECATTTGDPRNLRSPAWQLKNHRASLDHEIVDLHNLRTPSRQPKNQRSSLDHEISESSPAQSLGTKDNTLKAKLLQARLEGQHARIRASGCPLISTRRK</sequence>
<organism evidence="1 2">
    <name type="scientific">Avena sativa</name>
    <name type="common">Oat</name>
    <dbReference type="NCBI Taxonomy" id="4498"/>
    <lineage>
        <taxon>Eukaryota</taxon>
        <taxon>Viridiplantae</taxon>
        <taxon>Streptophyta</taxon>
        <taxon>Embryophyta</taxon>
        <taxon>Tracheophyta</taxon>
        <taxon>Spermatophyta</taxon>
        <taxon>Magnoliopsida</taxon>
        <taxon>Liliopsida</taxon>
        <taxon>Poales</taxon>
        <taxon>Poaceae</taxon>
        <taxon>BOP clade</taxon>
        <taxon>Pooideae</taxon>
        <taxon>Poodae</taxon>
        <taxon>Poeae</taxon>
        <taxon>Poeae Chloroplast Group 1 (Aveneae type)</taxon>
        <taxon>Aveninae</taxon>
        <taxon>Avena</taxon>
    </lineage>
</organism>
<name>A0ACD5ZWX5_AVESA</name>
<keyword evidence="2" id="KW-1185">Reference proteome</keyword>
<dbReference type="Proteomes" id="UP001732700">
    <property type="component" value="Chromosome 7A"/>
</dbReference>
<reference evidence="1" key="1">
    <citation type="submission" date="2021-05" db="EMBL/GenBank/DDBJ databases">
        <authorList>
            <person name="Scholz U."/>
            <person name="Mascher M."/>
            <person name="Fiebig A."/>
        </authorList>
    </citation>
    <scope>NUCLEOTIDE SEQUENCE [LARGE SCALE GENOMIC DNA]</scope>
</reference>
<accession>A0ACD5ZWX5</accession>
<dbReference type="EnsemblPlants" id="AVESA.00010b.r2.7AG1246420.1">
    <property type="protein sequence ID" value="AVESA.00010b.r2.7AG1246420.1.CDS"/>
    <property type="gene ID" value="AVESA.00010b.r2.7AG1246420"/>
</dbReference>
<reference evidence="1" key="2">
    <citation type="submission" date="2025-09" db="UniProtKB">
        <authorList>
            <consortium name="EnsemblPlants"/>
        </authorList>
    </citation>
    <scope>IDENTIFICATION</scope>
</reference>